<organism evidence="6 7">
    <name type="scientific">Penicillium malachiteum</name>
    <dbReference type="NCBI Taxonomy" id="1324776"/>
    <lineage>
        <taxon>Eukaryota</taxon>
        <taxon>Fungi</taxon>
        <taxon>Dikarya</taxon>
        <taxon>Ascomycota</taxon>
        <taxon>Pezizomycotina</taxon>
        <taxon>Eurotiomycetes</taxon>
        <taxon>Eurotiomycetidae</taxon>
        <taxon>Eurotiales</taxon>
        <taxon>Aspergillaceae</taxon>
        <taxon>Penicillium</taxon>
    </lineage>
</organism>
<evidence type="ECO:0000256" key="1">
    <source>
        <dbReference type="ARBA" id="ARBA00005466"/>
    </source>
</evidence>
<gene>
    <name evidence="6" type="ORF">N7493_000473</name>
</gene>
<dbReference type="InterPro" id="IPR012951">
    <property type="entry name" value="BBE"/>
</dbReference>
<feature type="domain" description="FAD-binding PCMH-type" evidence="5">
    <location>
        <begin position="40"/>
        <end position="208"/>
    </location>
</feature>
<dbReference type="PANTHER" id="PTHR42973">
    <property type="entry name" value="BINDING OXIDOREDUCTASE, PUTATIVE (AFU_ORTHOLOGUE AFUA_1G17690)-RELATED"/>
    <property type="match status" value="1"/>
</dbReference>
<evidence type="ECO:0000256" key="4">
    <source>
        <dbReference type="ARBA" id="ARBA00023002"/>
    </source>
</evidence>
<sequence length="472" mass="50774">MENDLIATVDVFLQGHPTIKYIPRSSPDFATARKVWNCSRLDQPLVIVQPQSAEDVVTLIKFVKSNGIPFSIRSGGHNLEGRALVQDALLIDLRALDSVTVADDLKSATVGGGILQDELINQLWARGVATPTGTIPHVGYFGWASYGGYGPFSSKWGLGVDQITSATVVDPNGNLVKLEGNDPLLKGIRGAGGVFGVIVDLTIKVYPAPTILAGPIVFDSSDITTTFTQVNTAYSNLLDTETLPSQLSLQRISFHSPHGLAFAFLFAWLGIDTEENLGEGQRWSQRIASLGPAKMNMVKPTTIPEWISGAGVHVPKAVYGSASTCSLSHITPEVADAIGSNLVHLPANAGAMLTIHHLRGPSAEPQKPGRDSMFGLRQPHFMLEFLGYSVEPEKQDESESWANKFAADVEKAASSSGSLLPISYISLYPSTRSSSSAEWVKKVYGDSAALLYELKASFDPENLFKHTVPSLE</sequence>
<dbReference type="Gene3D" id="3.40.462.20">
    <property type="match status" value="1"/>
</dbReference>
<dbReference type="AlphaFoldDB" id="A0AAD6HWZ2"/>
<dbReference type="InterPro" id="IPR016169">
    <property type="entry name" value="FAD-bd_PCMH_sub2"/>
</dbReference>
<dbReference type="SUPFAM" id="SSF56176">
    <property type="entry name" value="FAD-binding/transporter-associated domain-like"/>
    <property type="match status" value="1"/>
</dbReference>
<dbReference type="InterPro" id="IPR036318">
    <property type="entry name" value="FAD-bd_PCMH-like_sf"/>
</dbReference>
<evidence type="ECO:0000259" key="5">
    <source>
        <dbReference type="PROSITE" id="PS51387"/>
    </source>
</evidence>
<comment type="caution">
    <text evidence="6">The sequence shown here is derived from an EMBL/GenBank/DDBJ whole genome shotgun (WGS) entry which is preliminary data.</text>
</comment>
<evidence type="ECO:0000256" key="2">
    <source>
        <dbReference type="ARBA" id="ARBA00022630"/>
    </source>
</evidence>
<protein>
    <submittedName>
        <fullName evidence="6">D-lactate dehydrogenase</fullName>
    </submittedName>
</protein>
<accession>A0AAD6HWZ2</accession>
<proteinExistence type="inferred from homology"/>
<dbReference type="GO" id="GO:0071949">
    <property type="term" value="F:FAD binding"/>
    <property type="evidence" value="ECO:0007669"/>
    <property type="project" value="InterPro"/>
</dbReference>
<evidence type="ECO:0000313" key="7">
    <source>
        <dbReference type="Proteomes" id="UP001215712"/>
    </source>
</evidence>
<keyword evidence="4" id="KW-0560">Oxidoreductase</keyword>
<name>A0AAD6HWZ2_9EURO</name>
<dbReference type="Proteomes" id="UP001215712">
    <property type="component" value="Unassembled WGS sequence"/>
</dbReference>
<dbReference type="PANTHER" id="PTHR42973:SF7">
    <property type="entry name" value="FAD-BINDING PCMH-TYPE DOMAIN-CONTAINING PROTEIN"/>
    <property type="match status" value="1"/>
</dbReference>
<reference evidence="6" key="2">
    <citation type="submission" date="2023-01" db="EMBL/GenBank/DDBJ databases">
        <authorList>
            <person name="Petersen C."/>
        </authorList>
    </citation>
    <scope>NUCLEOTIDE SEQUENCE</scope>
    <source>
        <strain evidence="6">IBT 17514</strain>
    </source>
</reference>
<dbReference type="InterPro" id="IPR050416">
    <property type="entry name" value="FAD-linked_Oxidoreductase"/>
</dbReference>
<keyword evidence="2" id="KW-0285">Flavoprotein</keyword>
<comment type="similarity">
    <text evidence="1">Belongs to the oxygen-dependent FAD-linked oxidoreductase family.</text>
</comment>
<keyword evidence="3" id="KW-0274">FAD</keyword>
<keyword evidence="7" id="KW-1185">Reference proteome</keyword>
<evidence type="ECO:0000256" key="3">
    <source>
        <dbReference type="ARBA" id="ARBA00022827"/>
    </source>
</evidence>
<dbReference type="InterPro" id="IPR006094">
    <property type="entry name" value="Oxid_FAD_bind_N"/>
</dbReference>
<dbReference type="PROSITE" id="PS51387">
    <property type="entry name" value="FAD_PCMH"/>
    <property type="match status" value="1"/>
</dbReference>
<dbReference type="InterPro" id="IPR016167">
    <property type="entry name" value="FAD-bd_PCMH_sub1"/>
</dbReference>
<dbReference type="Pfam" id="PF01565">
    <property type="entry name" value="FAD_binding_4"/>
    <property type="match status" value="1"/>
</dbReference>
<evidence type="ECO:0000313" key="6">
    <source>
        <dbReference type="EMBL" id="KAJ5740601.1"/>
    </source>
</evidence>
<dbReference type="Pfam" id="PF08031">
    <property type="entry name" value="BBE"/>
    <property type="match status" value="1"/>
</dbReference>
<dbReference type="GO" id="GO:0016491">
    <property type="term" value="F:oxidoreductase activity"/>
    <property type="evidence" value="ECO:0007669"/>
    <property type="project" value="UniProtKB-KW"/>
</dbReference>
<dbReference type="Gene3D" id="3.30.465.10">
    <property type="match status" value="1"/>
</dbReference>
<dbReference type="InterPro" id="IPR016166">
    <property type="entry name" value="FAD-bd_PCMH"/>
</dbReference>
<dbReference type="Gene3D" id="3.30.43.10">
    <property type="entry name" value="Uridine Diphospho-n-acetylenolpyruvylglucosamine Reductase, domain 2"/>
    <property type="match status" value="1"/>
</dbReference>
<reference evidence="6" key="1">
    <citation type="journal article" date="2023" name="IMA Fungus">
        <title>Comparative genomic study of the Penicillium genus elucidates a diverse pangenome and 15 lateral gene transfer events.</title>
        <authorList>
            <person name="Petersen C."/>
            <person name="Sorensen T."/>
            <person name="Nielsen M.R."/>
            <person name="Sondergaard T.E."/>
            <person name="Sorensen J.L."/>
            <person name="Fitzpatrick D.A."/>
            <person name="Frisvad J.C."/>
            <person name="Nielsen K.L."/>
        </authorList>
    </citation>
    <scope>NUCLEOTIDE SEQUENCE</scope>
    <source>
        <strain evidence="6">IBT 17514</strain>
    </source>
</reference>
<dbReference type="EMBL" id="JAQJAN010000001">
    <property type="protein sequence ID" value="KAJ5740601.1"/>
    <property type="molecule type" value="Genomic_DNA"/>
</dbReference>